<dbReference type="EMBL" id="BMUB01000013">
    <property type="protein sequence ID" value="GGU91580.1"/>
    <property type="molecule type" value="Genomic_DNA"/>
</dbReference>
<feature type="transmembrane region" description="Helical" evidence="2">
    <location>
        <begin position="105"/>
        <end position="129"/>
    </location>
</feature>
<evidence type="ECO:0000313" key="3">
    <source>
        <dbReference type="EMBL" id="GGU91580.1"/>
    </source>
</evidence>
<keyword evidence="2" id="KW-0472">Membrane</keyword>
<reference evidence="3" key="1">
    <citation type="journal article" date="2014" name="Int. J. Syst. Evol. Microbiol.">
        <title>Complete genome sequence of Corynebacterium casei LMG S-19264T (=DSM 44701T), isolated from a smear-ripened cheese.</title>
        <authorList>
            <consortium name="US DOE Joint Genome Institute (JGI-PGF)"/>
            <person name="Walter F."/>
            <person name="Albersmeier A."/>
            <person name="Kalinowski J."/>
            <person name="Ruckert C."/>
        </authorList>
    </citation>
    <scope>NUCLEOTIDE SEQUENCE</scope>
    <source>
        <strain evidence="3">JCM 4434</strain>
    </source>
</reference>
<feature type="transmembrane region" description="Helical" evidence="2">
    <location>
        <begin position="141"/>
        <end position="162"/>
    </location>
</feature>
<dbReference type="KEGG" id="kau:B6264_14785"/>
<reference evidence="4" key="4">
    <citation type="submission" date="2016-08" db="EMBL/GenBank/DDBJ databases">
        <title>Sequencing, Assembly and Comparative Genomics of S. aureofaciens ATCC 10762.</title>
        <authorList>
            <person name="Gradnigo J.S."/>
            <person name="Johnson N."/>
            <person name="Somerville G.A."/>
        </authorList>
    </citation>
    <scope>NUCLEOTIDE SEQUENCE [LARGE SCALE GENOMIC DNA]</scope>
    <source>
        <strain evidence="4">ATCC 10762</strain>
    </source>
</reference>
<accession>A0A1E7MZ18</accession>
<dbReference type="SUPFAM" id="SSF81995">
    <property type="entry name" value="beta-sandwich domain of Sec23/24"/>
    <property type="match status" value="1"/>
</dbReference>
<dbReference type="GeneID" id="97488135"/>
<feature type="transmembrane region" description="Helical" evidence="2">
    <location>
        <begin position="62"/>
        <end position="85"/>
    </location>
</feature>
<feature type="region of interest" description="Disordered" evidence="1">
    <location>
        <begin position="1"/>
        <end position="33"/>
    </location>
</feature>
<dbReference type="AlphaFoldDB" id="A0A1E7MZ18"/>
<dbReference type="OrthoDB" id="4277223at2"/>
<gene>
    <name evidence="3" type="ORF">GCM10010502_51270</name>
    <name evidence="4" type="ORF">HS99_0038455</name>
</gene>
<dbReference type="Proteomes" id="UP000037395">
    <property type="component" value="Unassembled WGS sequence"/>
</dbReference>
<proteinExistence type="predicted"/>
<organism evidence="4 5">
    <name type="scientific">Kitasatospora aureofaciens</name>
    <name type="common">Streptomyces aureofaciens</name>
    <dbReference type="NCBI Taxonomy" id="1894"/>
    <lineage>
        <taxon>Bacteria</taxon>
        <taxon>Bacillati</taxon>
        <taxon>Actinomycetota</taxon>
        <taxon>Actinomycetes</taxon>
        <taxon>Kitasatosporales</taxon>
        <taxon>Streptomycetaceae</taxon>
        <taxon>Kitasatospora</taxon>
    </lineage>
</organism>
<evidence type="ECO:0000313" key="4">
    <source>
        <dbReference type="EMBL" id="OEV33669.1"/>
    </source>
</evidence>
<dbReference type="EMBL" id="JPRF03000062">
    <property type="protein sequence ID" value="OEV33669.1"/>
    <property type="molecule type" value="Genomic_DNA"/>
</dbReference>
<feature type="transmembrane region" description="Helical" evidence="2">
    <location>
        <begin position="168"/>
        <end position="189"/>
    </location>
</feature>
<protein>
    <submittedName>
        <fullName evidence="4">Uncharacterized protein</fullName>
    </submittedName>
</protein>
<evidence type="ECO:0000256" key="1">
    <source>
        <dbReference type="SAM" id="MobiDB-lite"/>
    </source>
</evidence>
<name>A0A1E7MZ18_KITAU</name>
<comment type="caution">
    <text evidence="4">The sequence shown here is derived from an EMBL/GenBank/DDBJ whole genome shotgun (WGS) entry which is preliminary data.</text>
</comment>
<reference evidence="3" key="5">
    <citation type="submission" date="2020-09" db="EMBL/GenBank/DDBJ databases">
        <authorList>
            <person name="Sun Q."/>
            <person name="Ohkuma M."/>
        </authorList>
    </citation>
    <scope>NUCLEOTIDE SEQUENCE</scope>
    <source>
        <strain evidence="3">JCM 4434</strain>
    </source>
</reference>
<dbReference type="RefSeq" id="WP_030280924.1">
    <property type="nucleotide sequence ID" value="NZ_BMUB01000013.1"/>
</dbReference>
<feature type="compositionally biased region" description="Pro residues" evidence="1">
    <location>
        <begin position="1"/>
        <end position="17"/>
    </location>
</feature>
<keyword evidence="5" id="KW-1185">Reference proteome</keyword>
<accession>A0A8H9I142</accession>
<evidence type="ECO:0000256" key="2">
    <source>
        <dbReference type="SAM" id="Phobius"/>
    </source>
</evidence>
<reference evidence="4 5" key="2">
    <citation type="submission" date="2014-07" db="EMBL/GenBank/DDBJ databases">
        <authorList>
            <person name="Zhang J.E."/>
            <person name="Yang H."/>
            <person name="Guo J."/>
            <person name="Deng Z."/>
            <person name="Luo H."/>
            <person name="Luo M."/>
            <person name="Zhao B."/>
        </authorList>
    </citation>
    <scope>NUCLEOTIDE SEQUENCE [LARGE SCALE GENOMIC DNA]</scope>
    <source>
        <strain evidence="4">ATCC 10762</strain>
        <strain evidence="5">ATCC 10762 / DSM 40127 / CCM 3239 / JCM 4008 / LMG 5968 / NBRC 12843 / NCIMB 8234 / A-377</strain>
    </source>
</reference>
<evidence type="ECO:0000313" key="5">
    <source>
        <dbReference type="Proteomes" id="UP000037395"/>
    </source>
</evidence>
<keyword evidence="2" id="KW-0812">Transmembrane</keyword>
<keyword evidence="2" id="KW-1133">Transmembrane helix</keyword>
<reference evidence="5" key="3">
    <citation type="submission" date="2016-08" db="EMBL/GenBank/DDBJ databases">
        <title>Sequencing, assembly and comparative genomics of S. aureofaciens ATCC 10762.</title>
        <authorList>
            <person name="Gradnigo J.S."/>
            <person name="Johnson N."/>
            <person name="Somerville G.A."/>
        </authorList>
    </citation>
    <scope>NUCLEOTIDE SEQUENCE [LARGE SCALE GENOMIC DNA]</scope>
    <source>
        <strain evidence="5">ATCC 10762 / DSM 40127 / CCM 3239 / JCM 4008 / LMG 5968 / NBRC 12843 / NCIMB 8234 / A-377</strain>
    </source>
</reference>
<sequence>MSYPPDPNNPYGQPPAPGYGYPQQAPPPAPGYGYPQQAPPPAYGYAPALPQVMPGLVMTTRVLLFVIGGVQVILAGFCLIAAAVANDAVNKTSTSSDDFISSIGHAAMGILLVIGVVWALAAALSITLGAKFGKGGNGVRITTIVYGSIAALFGVLDLIGGINTKITANIIIGLIWIAICVIWITAMCVRDGVNWFNRPRY</sequence>
<dbReference type="Proteomes" id="UP000610124">
    <property type="component" value="Unassembled WGS sequence"/>
</dbReference>